<dbReference type="PANTHER" id="PTHR35805:SF1">
    <property type="entry name" value="ASPARTATE CARBAMOYLTRANSFERASE REGULATORY CHAIN"/>
    <property type="match status" value="1"/>
</dbReference>
<dbReference type="PANTHER" id="PTHR35805">
    <property type="entry name" value="ASPARTATE CARBAMOYLTRANSFERASE REGULATORY CHAIN"/>
    <property type="match status" value="1"/>
</dbReference>
<dbReference type="Gene3D" id="3.30.70.140">
    <property type="entry name" value="Aspartate carbamoyltransferase regulatory subunit, N-terminal domain"/>
    <property type="match status" value="1"/>
</dbReference>
<dbReference type="InterPro" id="IPR002801">
    <property type="entry name" value="Asp_carbamoylTrfase_reg"/>
</dbReference>
<dbReference type="HAMAP" id="MF_00002">
    <property type="entry name" value="Asp_carb_tr_reg"/>
    <property type="match status" value="1"/>
</dbReference>
<dbReference type="NCBIfam" id="TIGR00240">
    <property type="entry name" value="ATCase_reg"/>
    <property type="match status" value="1"/>
</dbReference>
<keyword evidence="11" id="KW-1185">Reference proteome</keyword>
<comment type="similarity">
    <text evidence="2 7">Belongs to the PyrI family.</text>
</comment>
<keyword evidence="5 7" id="KW-0862">Zinc</keyword>
<organism evidence="10 11">
    <name type="scientific">Dickeya dianthicola</name>
    <dbReference type="NCBI Taxonomy" id="204039"/>
    <lineage>
        <taxon>Bacteria</taxon>
        <taxon>Pseudomonadati</taxon>
        <taxon>Pseudomonadota</taxon>
        <taxon>Gammaproteobacteria</taxon>
        <taxon>Enterobacterales</taxon>
        <taxon>Pectobacteriaceae</taxon>
        <taxon>Dickeya</taxon>
    </lineage>
</organism>
<evidence type="ECO:0000256" key="5">
    <source>
        <dbReference type="ARBA" id="ARBA00022833"/>
    </source>
</evidence>
<dbReference type="InterPro" id="IPR013087">
    <property type="entry name" value="Znf_C2H2_type"/>
</dbReference>
<dbReference type="Proteomes" id="UP000266633">
    <property type="component" value="Unassembled WGS sequence"/>
</dbReference>
<evidence type="ECO:0000256" key="1">
    <source>
        <dbReference type="ARBA" id="ARBA00002565"/>
    </source>
</evidence>
<dbReference type="EMBL" id="QZDO01000015">
    <property type="protein sequence ID" value="RJL75584.1"/>
    <property type="molecule type" value="Genomic_DNA"/>
</dbReference>
<feature type="binding site" evidence="7">
    <location>
        <position position="114"/>
    </location>
    <ligand>
        <name>Zn(2+)</name>
        <dbReference type="ChEBI" id="CHEBI:29105"/>
    </ligand>
</feature>
<dbReference type="Pfam" id="PF01948">
    <property type="entry name" value="PyrI"/>
    <property type="match status" value="1"/>
</dbReference>
<keyword evidence="6 7" id="KW-0665">Pyrimidine biosynthesis</keyword>
<dbReference type="GeneID" id="49320316"/>
<comment type="cofactor">
    <cofactor evidence="7">
        <name>Zn(2+)</name>
        <dbReference type="ChEBI" id="CHEBI:29105"/>
    </cofactor>
    <text evidence="7">Binds 1 zinc ion per subunit.</text>
</comment>
<feature type="binding site" evidence="7">
    <location>
        <position position="138"/>
    </location>
    <ligand>
        <name>Zn(2+)</name>
        <dbReference type="ChEBI" id="CHEBI:29105"/>
    </ligand>
</feature>
<accession>A0ABX9NUA0</accession>
<evidence type="ECO:0000256" key="7">
    <source>
        <dbReference type="HAMAP-Rule" id="MF_00002"/>
    </source>
</evidence>
<evidence type="ECO:0000256" key="6">
    <source>
        <dbReference type="ARBA" id="ARBA00022975"/>
    </source>
</evidence>
<feature type="binding site" evidence="7">
    <location>
        <position position="141"/>
    </location>
    <ligand>
        <name>Zn(2+)</name>
        <dbReference type="ChEBI" id="CHEBI:29105"/>
    </ligand>
</feature>
<dbReference type="InterPro" id="IPR020545">
    <property type="entry name" value="Asp_carbamoyltransf_reg_N"/>
</dbReference>
<comment type="subunit">
    <text evidence="7">Contains catalytic and regulatory chains.</text>
</comment>
<evidence type="ECO:0000256" key="2">
    <source>
        <dbReference type="ARBA" id="ARBA00010498"/>
    </source>
</evidence>
<evidence type="ECO:0000313" key="11">
    <source>
        <dbReference type="Proteomes" id="UP000266633"/>
    </source>
</evidence>
<name>A0ABX9NUA0_9GAMM</name>
<dbReference type="InterPro" id="IPR036793">
    <property type="entry name" value="Asp_carbatrfase_reg_N_sf"/>
</dbReference>
<evidence type="ECO:0000313" key="10">
    <source>
        <dbReference type="EMBL" id="RJL75584.1"/>
    </source>
</evidence>
<gene>
    <name evidence="7" type="primary">pyrI</name>
    <name evidence="10" type="ORF">D5077_04700</name>
</gene>
<sequence length="154" mass="17411">MTHDNKLQVEAIKRGTVIDHIPAQVGFKLLTLFKLTATDQRITIGLNLPSNHLGRKDLIKIENIFLTEEQANQLAMYAPQATVNQIDNYDVVRKLRPQLPSHIEGVLTCPNSNCISRSEPVNSSFGVKQRGDDVQLKCKYCEKEFERQAVLNSH</sequence>
<dbReference type="RefSeq" id="WP_024104325.1">
    <property type="nucleotide sequence ID" value="NZ_CP031560.1"/>
</dbReference>
<dbReference type="Gene3D" id="2.30.30.20">
    <property type="entry name" value="Aspartate carbamoyltransferase regulatory subunit, C-terminal domain"/>
    <property type="match status" value="1"/>
</dbReference>
<comment type="caution">
    <text evidence="10">The sequence shown here is derived from an EMBL/GenBank/DDBJ whole genome shotgun (WGS) entry which is preliminary data.</text>
</comment>
<dbReference type="InterPro" id="IPR020542">
    <property type="entry name" value="Asp_carbamoyltrfase_reg_C"/>
</dbReference>
<evidence type="ECO:0000256" key="4">
    <source>
        <dbReference type="ARBA" id="ARBA00022723"/>
    </source>
</evidence>
<reference evidence="10 11" key="1">
    <citation type="submission" date="2018-09" db="EMBL/GenBank/DDBJ databases">
        <title>Phylogenetic diversity of Pectobacterium and Dickeya strains causing blackleg disease of potato in Morocco.</title>
        <authorList>
            <person name="Oulghazi S."/>
            <person name="Moumni M."/>
            <person name="Faure D."/>
        </authorList>
    </citation>
    <scope>NUCLEOTIDE SEQUENCE [LARGE SCALE GENOMIC DNA]</scope>
    <source>
        <strain evidence="10 11">S4.16.03.LID</strain>
    </source>
</reference>
<dbReference type="PROSITE" id="PS50157">
    <property type="entry name" value="ZINC_FINGER_C2H2_2"/>
    <property type="match status" value="1"/>
</dbReference>
<keyword evidence="8" id="KW-0863">Zinc-finger</keyword>
<evidence type="ECO:0000256" key="8">
    <source>
        <dbReference type="PROSITE-ProRule" id="PRU00042"/>
    </source>
</evidence>
<feature type="binding site" evidence="7">
    <location>
        <position position="109"/>
    </location>
    <ligand>
        <name>Zn(2+)</name>
        <dbReference type="ChEBI" id="CHEBI:29105"/>
    </ligand>
</feature>
<proteinExistence type="inferred from homology"/>
<keyword evidence="4 7" id="KW-0479">Metal-binding</keyword>
<protein>
    <recommendedName>
        <fullName evidence="3 7">Aspartate carbamoyltransferase regulatory chain</fullName>
    </recommendedName>
</protein>
<dbReference type="SUPFAM" id="SSF54893">
    <property type="entry name" value="Aspartate carbamoyltransferase, Regulatory-chain, N-terminal domain"/>
    <property type="match status" value="1"/>
</dbReference>
<feature type="domain" description="C2H2-type" evidence="9">
    <location>
        <begin position="136"/>
        <end position="154"/>
    </location>
</feature>
<dbReference type="Pfam" id="PF02748">
    <property type="entry name" value="PyrI_C"/>
    <property type="match status" value="1"/>
</dbReference>
<evidence type="ECO:0000256" key="3">
    <source>
        <dbReference type="ARBA" id="ARBA00021764"/>
    </source>
</evidence>
<dbReference type="SUPFAM" id="SSF57825">
    <property type="entry name" value="Aspartate carbamoyltransferase, Regulatory-chain, C-terminal domain"/>
    <property type="match status" value="1"/>
</dbReference>
<dbReference type="InterPro" id="IPR036792">
    <property type="entry name" value="Asp_carbatrfase_reg_C_sf"/>
</dbReference>
<evidence type="ECO:0000259" key="9">
    <source>
        <dbReference type="PROSITE" id="PS50157"/>
    </source>
</evidence>
<comment type="function">
    <text evidence="1 7">Involved in allosteric regulation of aspartate carbamoyltransferase.</text>
</comment>